<dbReference type="RefSeq" id="WP_174784006.1">
    <property type="nucleotide sequence ID" value="NZ_AP021874.1"/>
</dbReference>
<dbReference type="InterPro" id="IPR011008">
    <property type="entry name" value="Dimeric_a/b-barrel"/>
</dbReference>
<dbReference type="PROSITE" id="PS50956">
    <property type="entry name" value="HTH_ASNC_2"/>
    <property type="match status" value="1"/>
</dbReference>
<dbReference type="PANTHER" id="PTHR30154">
    <property type="entry name" value="LEUCINE-RESPONSIVE REGULATORY PROTEIN"/>
    <property type="match status" value="1"/>
</dbReference>
<dbReference type="GO" id="GO:0043565">
    <property type="term" value="F:sequence-specific DNA binding"/>
    <property type="evidence" value="ECO:0007669"/>
    <property type="project" value="InterPro"/>
</dbReference>
<evidence type="ECO:0000313" key="6">
    <source>
        <dbReference type="Proteomes" id="UP000427906"/>
    </source>
</evidence>
<keyword evidence="1" id="KW-0805">Transcription regulation</keyword>
<dbReference type="AlphaFoldDB" id="A0A5K7YVX4"/>
<dbReference type="Proteomes" id="UP000427906">
    <property type="component" value="Chromosome"/>
</dbReference>
<dbReference type="SMART" id="SM00344">
    <property type="entry name" value="HTH_ASNC"/>
    <property type="match status" value="1"/>
</dbReference>
<evidence type="ECO:0000256" key="1">
    <source>
        <dbReference type="ARBA" id="ARBA00023015"/>
    </source>
</evidence>
<dbReference type="PANTHER" id="PTHR30154:SF53">
    <property type="entry name" value="HTH-TYPE TRANSCRIPTIONAL REGULATOR LRPC"/>
    <property type="match status" value="1"/>
</dbReference>
<dbReference type="KEGG" id="dalk:DSCA_64100"/>
<accession>A0A5K7YVX4</accession>
<dbReference type="SUPFAM" id="SSF54909">
    <property type="entry name" value="Dimeric alpha+beta barrel"/>
    <property type="match status" value="1"/>
</dbReference>
<evidence type="ECO:0000313" key="5">
    <source>
        <dbReference type="EMBL" id="BBO72480.1"/>
    </source>
</evidence>
<gene>
    <name evidence="5" type="primary">lrp</name>
    <name evidence="5" type="ORF">DSCA_64100</name>
</gene>
<dbReference type="EMBL" id="AP021874">
    <property type="protein sequence ID" value="BBO72480.1"/>
    <property type="molecule type" value="Genomic_DNA"/>
</dbReference>
<dbReference type="InterPro" id="IPR036388">
    <property type="entry name" value="WH-like_DNA-bd_sf"/>
</dbReference>
<dbReference type="InterPro" id="IPR011991">
    <property type="entry name" value="ArsR-like_HTH"/>
</dbReference>
<dbReference type="Pfam" id="PF01037">
    <property type="entry name" value="AsnC_trans_reg"/>
    <property type="match status" value="1"/>
</dbReference>
<keyword evidence="2" id="KW-0238">DNA-binding</keyword>
<keyword evidence="6" id="KW-1185">Reference proteome</keyword>
<dbReference type="Pfam" id="PF13412">
    <property type="entry name" value="HTH_24"/>
    <property type="match status" value="1"/>
</dbReference>
<feature type="domain" description="HTH asnC-type" evidence="4">
    <location>
        <begin position="2"/>
        <end position="63"/>
    </location>
</feature>
<dbReference type="InterPro" id="IPR019887">
    <property type="entry name" value="Tscrpt_reg_AsnC/Lrp_C"/>
</dbReference>
<dbReference type="PRINTS" id="PR00033">
    <property type="entry name" value="HTHASNC"/>
</dbReference>
<dbReference type="CDD" id="cd00090">
    <property type="entry name" value="HTH_ARSR"/>
    <property type="match status" value="1"/>
</dbReference>
<dbReference type="Gene3D" id="3.30.70.920">
    <property type="match status" value="1"/>
</dbReference>
<dbReference type="GO" id="GO:0006355">
    <property type="term" value="P:regulation of DNA-templated transcription"/>
    <property type="evidence" value="ECO:0007669"/>
    <property type="project" value="UniProtKB-ARBA"/>
</dbReference>
<proteinExistence type="predicted"/>
<sequence length="155" mass="17264">MIDEISLNILKILQEKARIPNVEVARQVGMAPSAVLERIRKLEKMGYIDGYEVRLNPERFGKSQVAFIHVHTDGKDVDPGLVDTLAAIPQVQEIHFVDGGDSYFLKVRATDTSSLGHLVRQRIAPLKGVISTNTTIVMNTFKETARIPIDEKDLA</sequence>
<evidence type="ECO:0000256" key="2">
    <source>
        <dbReference type="ARBA" id="ARBA00023125"/>
    </source>
</evidence>
<dbReference type="GO" id="GO:0043200">
    <property type="term" value="P:response to amino acid"/>
    <property type="evidence" value="ECO:0007669"/>
    <property type="project" value="TreeGrafter"/>
</dbReference>
<evidence type="ECO:0000256" key="3">
    <source>
        <dbReference type="ARBA" id="ARBA00023163"/>
    </source>
</evidence>
<reference evidence="5 6" key="1">
    <citation type="submission" date="2019-11" db="EMBL/GenBank/DDBJ databases">
        <title>Comparative genomics of hydrocarbon-degrading Desulfosarcina strains.</title>
        <authorList>
            <person name="Watanabe M."/>
            <person name="Kojima H."/>
            <person name="Fukui M."/>
        </authorList>
    </citation>
    <scope>NUCLEOTIDE SEQUENCE [LARGE SCALE GENOMIC DNA]</scope>
    <source>
        <strain evidence="5 6">PL12</strain>
    </source>
</reference>
<dbReference type="GO" id="GO:0005829">
    <property type="term" value="C:cytosol"/>
    <property type="evidence" value="ECO:0007669"/>
    <property type="project" value="TreeGrafter"/>
</dbReference>
<dbReference type="InterPro" id="IPR036390">
    <property type="entry name" value="WH_DNA-bd_sf"/>
</dbReference>
<evidence type="ECO:0000259" key="4">
    <source>
        <dbReference type="PROSITE" id="PS50956"/>
    </source>
</evidence>
<dbReference type="Gene3D" id="1.10.10.10">
    <property type="entry name" value="Winged helix-like DNA-binding domain superfamily/Winged helix DNA-binding domain"/>
    <property type="match status" value="1"/>
</dbReference>
<keyword evidence="3" id="KW-0804">Transcription</keyword>
<dbReference type="InterPro" id="IPR000485">
    <property type="entry name" value="AsnC-type_HTH_dom"/>
</dbReference>
<protein>
    <submittedName>
        <fullName evidence="5">Leucine-responsive regulatory protein</fullName>
    </submittedName>
</protein>
<organism evidence="5 6">
    <name type="scientific">Desulfosarcina alkanivorans</name>
    <dbReference type="NCBI Taxonomy" id="571177"/>
    <lineage>
        <taxon>Bacteria</taxon>
        <taxon>Pseudomonadati</taxon>
        <taxon>Thermodesulfobacteriota</taxon>
        <taxon>Desulfobacteria</taxon>
        <taxon>Desulfobacterales</taxon>
        <taxon>Desulfosarcinaceae</taxon>
        <taxon>Desulfosarcina</taxon>
    </lineage>
</organism>
<name>A0A5K7YVX4_9BACT</name>
<dbReference type="InterPro" id="IPR019888">
    <property type="entry name" value="Tscrpt_reg_AsnC-like"/>
</dbReference>
<dbReference type="SUPFAM" id="SSF46785">
    <property type="entry name" value="Winged helix' DNA-binding domain"/>
    <property type="match status" value="1"/>
</dbReference>